<dbReference type="GO" id="GO:0005737">
    <property type="term" value="C:cytoplasm"/>
    <property type="evidence" value="ECO:0007669"/>
    <property type="project" value="TreeGrafter"/>
</dbReference>
<dbReference type="Proteomes" id="UP001054837">
    <property type="component" value="Unassembled WGS sequence"/>
</dbReference>
<dbReference type="InterPro" id="IPR012981">
    <property type="entry name" value="PIH1_N"/>
</dbReference>
<keyword evidence="5" id="KW-1185">Reference proteome</keyword>
<organism evidence="4 5">
    <name type="scientific">Caerostris darwini</name>
    <dbReference type="NCBI Taxonomy" id="1538125"/>
    <lineage>
        <taxon>Eukaryota</taxon>
        <taxon>Metazoa</taxon>
        <taxon>Ecdysozoa</taxon>
        <taxon>Arthropoda</taxon>
        <taxon>Chelicerata</taxon>
        <taxon>Arachnida</taxon>
        <taxon>Araneae</taxon>
        <taxon>Araneomorphae</taxon>
        <taxon>Entelegynae</taxon>
        <taxon>Araneoidea</taxon>
        <taxon>Araneidae</taxon>
        <taxon>Caerostris</taxon>
    </lineage>
</organism>
<gene>
    <name evidence="4" type="primary">Nop17l</name>
    <name evidence="4" type="ORF">CDAR_578281</name>
</gene>
<comment type="similarity">
    <text evidence="1">Belongs to the PIH1 family.</text>
</comment>
<dbReference type="InterPro" id="IPR008978">
    <property type="entry name" value="HSP20-like_chaperone"/>
</dbReference>
<sequence>MADNCANDLNLSAEEAVRLKEAFKDEHFLKLFQEYIEDVNSTDSRKSYEEEIIAIEKERGFDVKFILPDPVYVMKFTDYNVKIFINICSNQHVQEPTSEKRNSGTEWKIPVILSKPREDLDKKKAKCTVLDTMFHPQTIDLAKQNQRFKGIVEDTALTTIRDKFGIDMISKPVVYPKMKYKGKAPSVILRRSGKQGYVCEPLEDYVKKTLPKLKPNTSVEGSKNRLPASKVPKYSIKYRDILDLKDYSLMGYTDKAAPKHIIIEVQLPDVIRASDIELDITERKLLLKSCQGVNHSYNLSINLSYAIDKEAGTAKFDKTKKVLTITLPVKERGIPEKAIISERDQLP</sequence>
<evidence type="ECO:0000259" key="2">
    <source>
        <dbReference type="Pfam" id="PF08190"/>
    </source>
</evidence>
<dbReference type="PANTHER" id="PTHR22997:SF3">
    <property type="entry name" value="PROTEIN KINTOUN"/>
    <property type="match status" value="1"/>
</dbReference>
<feature type="domain" description="PIH1D1/2/3 CS-like" evidence="3">
    <location>
        <begin position="231"/>
        <end position="330"/>
    </location>
</feature>
<dbReference type="InterPro" id="IPR041442">
    <property type="entry name" value="PIH1D1/2/3_CS-like"/>
</dbReference>
<evidence type="ECO:0000313" key="5">
    <source>
        <dbReference type="Proteomes" id="UP001054837"/>
    </source>
</evidence>
<evidence type="ECO:0000256" key="1">
    <source>
        <dbReference type="ARBA" id="ARBA00008511"/>
    </source>
</evidence>
<dbReference type="CDD" id="cd00298">
    <property type="entry name" value="ACD_sHsps_p23-like"/>
    <property type="match status" value="1"/>
</dbReference>
<evidence type="ECO:0000313" key="4">
    <source>
        <dbReference type="EMBL" id="GIY06737.1"/>
    </source>
</evidence>
<proteinExistence type="inferred from homology"/>
<accession>A0AAV4QET9</accession>
<name>A0AAV4QET9_9ARAC</name>
<dbReference type="EMBL" id="BPLQ01004255">
    <property type="protein sequence ID" value="GIY06737.1"/>
    <property type="molecule type" value="Genomic_DNA"/>
</dbReference>
<dbReference type="SUPFAM" id="SSF49764">
    <property type="entry name" value="HSP20-like chaperones"/>
    <property type="match status" value="1"/>
</dbReference>
<dbReference type="PANTHER" id="PTHR22997">
    <property type="entry name" value="PIH1 DOMAIN-CONTAINING PROTEIN 1"/>
    <property type="match status" value="1"/>
</dbReference>
<protein>
    <submittedName>
        <fullName evidence="4">Protein kintoun</fullName>
    </submittedName>
</protein>
<dbReference type="Pfam" id="PF08190">
    <property type="entry name" value="PIH1"/>
    <property type="match status" value="1"/>
</dbReference>
<dbReference type="AlphaFoldDB" id="A0AAV4QET9"/>
<dbReference type="Pfam" id="PF18201">
    <property type="entry name" value="PIH1_CS"/>
    <property type="match status" value="1"/>
</dbReference>
<feature type="domain" description="PIH1 N-terminal" evidence="2">
    <location>
        <begin position="40"/>
        <end position="192"/>
    </location>
</feature>
<evidence type="ECO:0000259" key="3">
    <source>
        <dbReference type="Pfam" id="PF18201"/>
    </source>
</evidence>
<reference evidence="4 5" key="1">
    <citation type="submission" date="2021-06" db="EMBL/GenBank/DDBJ databases">
        <title>Caerostris darwini draft genome.</title>
        <authorList>
            <person name="Kono N."/>
            <person name="Arakawa K."/>
        </authorList>
    </citation>
    <scope>NUCLEOTIDE SEQUENCE [LARGE SCALE GENOMIC DNA]</scope>
</reference>
<dbReference type="InterPro" id="IPR050734">
    <property type="entry name" value="PIH1/Kintoun_subfamily"/>
</dbReference>
<comment type="caution">
    <text evidence="4">The sequence shown here is derived from an EMBL/GenBank/DDBJ whole genome shotgun (WGS) entry which is preliminary data.</text>
</comment>